<accession>T2DNU4</accession>
<comment type="subcellular location">
    <subcellularLocation>
        <location evidence="1">Membrane</location>
        <topology evidence="1">Single-pass membrane protein</topology>
    </subcellularLocation>
</comment>
<reference evidence="13" key="1">
    <citation type="submission" date="2013-04" db="EMBL/GenBank/DDBJ databases">
        <title>Phaseolus vulgaris (BAT93) Pods Tissue cDNA Library Construction and Random Isolation of cDNA Clones for Gene Discovery.</title>
        <authorList>
            <person name="Amelia K."/>
            <person name="Bhore S.J."/>
            <person name="Shah F.H."/>
        </authorList>
    </citation>
    <scope>NUCLEOTIDE SEQUENCE</scope>
    <source>
        <tissue evidence="13">Pod</tissue>
    </source>
</reference>
<evidence type="ECO:0000256" key="7">
    <source>
        <dbReference type="ARBA" id="ARBA00023002"/>
    </source>
</evidence>
<dbReference type="PANTHER" id="PTHR24282:SF253">
    <property type="entry name" value="11-OXO-BETA-AMYRIN 30-OXIDASE"/>
    <property type="match status" value="1"/>
</dbReference>
<dbReference type="InterPro" id="IPR001128">
    <property type="entry name" value="Cyt_P450"/>
</dbReference>
<dbReference type="InterPro" id="IPR050665">
    <property type="entry name" value="Cytochrome_P450_Monooxygen"/>
</dbReference>
<keyword evidence="8 11" id="KW-0408">Iron</keyword>
<evidence type="ECO:0000256" key="3">
    <source>
        <dbReference type="ARBA" id="ARBA00022617"/>
    </source>
</evidence>
<keyword evidence="5 11" id="KW-0479">Metal-binding</keyword>
<dbReference type="PRINTS" id="PR00463">
    <property type="entry name" value="EP450I"/>
</dbReference>
<evidence type="ECO:0000256" key="11">
    <source>
        <dbReference type="PIRSR" id="PIRSR602401-1"/>
    </source>
</evidence>
<dbReference type="PRINTS" id="PR00385">
    <property type="entry name" value="P450"/>
</dbReference>
<dbReference type="AlphaFoldDB" id="T2DNU4"/>
<protein>
    <submittedName>
        <fullName evidence="13">Secologanin synthase-like isoform 1</fullName>
    </submittedName>
</protein>
<keyword evidence="3 11" id="KW-0349">Heme</keyword>
<dbReference type="Pfam" id="PF00067">
    <property type="entry name" value="p450"/>
    <property type="match status" value="1"/>
</dbReference>
<proteinExistence type="evidence at transcript level"/>
<keyword evidence="6" id="KW-1133">Transmembrane helix</keyword>
<feature type="binding site" description="axial binding residue" evidence="11">
    <location>
        <position position="470"/>
    </location>
    <ligand>
        <name>heme</name>
        <dbReference type="ChEBI" id="CHEBI:30413"/>
    </ligand>
    <ligandPart>
        <name>Fe</name>
        <dbReference type="ChEBI" id="CHEBI:18248"/>
    </ligandPart>
</feature>
<sequence length="522" mass="58858">MEPLFSSAAAICVLTVIIAVVPIWAVKTLNSLWFRPKRFEKLLRAQGLHGDPYSLSAPFLQPQPASTLKDTPHSQSFVLSDDVAPRIFTQAHNTVAKYGKNSFLWEGTTPKVIITDPNNIKEVFNNIHDFQKPKMSSIAKFLVCGLVSYEGDKWAQHRKIINPAFHLEKLKNMLPKFSQSCHDVISAWMEMLSSDGKCEIDVWPFLQNLTRDVISKTAFGSSFAEGEKIFELLKIQGFTLLRLQRETNPLLGLLPTTAKMKLKPCEGEVREKFLGFTKKQEKPPKRGPPTNEDLLSILLESNQMEIQGNGNSKSVGMTIEEVISECKLFYLAGQETTSSLLVWTLIMLGKYPEWQARAREEVLHVFGKQNPNFDGLSLLKTMTMILYEVLRLYPPVIYFNRTLQKDMELGNLSLPAGIDVTMPILLLHQDGDIWGNDAKEFKPERFSEGIAKATKGQVSFYPFGWGPRICIGQNFTMLEAKIVLSLLLQNFSFELSPVYAHAPVLKLTLNPKQGAPLILQKL</sequence>
<dbReference type="Gene3D" id="1.10.630.10">
    <property type="entry name" value="Cytochrome P450"/>
    <property type="match status" value="1"/>
</dbReference>
<keyword evidence="4" id="KW-0812">Transmembrane</keyword>
<evidence type="ECO:0000256" key="6">
    <source>
        <dbReference type="ARBA" id="ARBA00022989"/>
    </source>
</evidence>
<dbReference type="InterPro" id="IPR017972">
    <property type="entry name" value="Cyt_P450_CS"/>
</dbReference>
<dbReference type="GO" id="GO:0016020">
    <property type="term" value="C:membrane"/>
    <property type="evidence" value="ECO:0007669"/>
    <property type="project" value="UniProtKB-SubCell"/>
</dbReference>
<dbReference type="GO" id="GO:0004497">
    <property type="term" value="F:monooxygenase activity"/>
    <property type="evidence" value="ECO:0007669"/>
    <property type="project" value="UniProtKB-KW"/>
</dbReference>
<comment type="cofactor">
    <cofactor evidence="11">
        <name>heme</name>
        <dbReference type="ChEBI" id="CHEBI:30413"/>
    </cofactor>
</comment>
<organism evidence="13">
    <name type="scientific">Phaseolus vulgaris</name>
    <name type="common">Kidney bean</name>
    <name type="synonym">French bean</name>
    <dbReference type="NCBI Taxonomy" id="3885"/>
    <lineage>
        <taxon>Eukaryota</taxon>
        <taxon>Viridiplantae</taxon>
        <taxon>Streptophyta</taxon>
        <taxon>Embryophyta</taxon>
        <taxon>Tracheophyta</taxon>
        <taxon>Spermatophyta</taxon>
        <taxon>Magnoliopsida</taxon>
        <taxon>eudicotyledons</taxon>
        <taxon>Gunneridae</taxon>
        <taxon>Pentapetalae</taxon>
        <taxon>rosids</taxon>
        <taxon>fabids</taxon>
        <taxon>Fabales</taxon>
        <taxon>Fabaceae</taxon>
        <taxon>Papilionoideae</taxon>
        <taxon>50 kb inversion clade</taxon>
        <taxon>NPAAA clade</taxon>
        <taxon>indigoferoid/millettioid clade</taxon>
        <taxon>Phaseoleae</taxon>
        <taxon>Phaseolus</taxon>
    </lineage>
</organism>
<dbReference type="GO" id="GO:0020037">
    <property type="term" value="F:heme binding"/>
    <property type="evidence" value="ECO:0007669"/>
    <property type="project" value="InterPro"/>
</dbReference>
<evidence type="ECO:0000256" key="2">
    <source>
        <dbReference type="ARBA" id="ARBA00010617"/>
    </source>
</evidence>
<keyword evidence="7 12" id="KW-0560">Oxidoreductase</keyword>
<name>T2DNU4_PHAVU</name>
<evidence type="ECO:0000256" key="8">
    <source>
        <dbReference type="ARBA" id="ARBA00023004"/>
    </source>
</evidence>
<evidence type="ECO:0000313" key="13">
    <source>
        <dbReference type="EMBL" id="AGV54594.1"/>
    </source>
</evidence>
<evidence type="ECO:0000256" key="12">
    <source>
        <dbReference type="RuleBase" id="RU000461"/>
    </source>
</evidence>
<dbReference type="PROSITE" id="PS00086">
    <property type="entry name" value="CYTOCHROME_P450"/>
    <property type="match status" value="1"/>
</dbReference>
<evidence type="ECO:0000256" key="4">
    <source>
        <dbReference type="ARBA" id="ARBA00022692"/>
    </source>
</evidence>
<evidence type="ECO:0000256" key="5">
    <source>
        <dbReference type="ARBA" id="ARBA00022723"/>
    </source>
</evidence>
<evidence type="ECO:0000256" key="1">
    <source>
        <dbReference type="ARBA" id="ARBA00004167"/>
    </source>
</evidence>
<dbReference type="EMBL" id="KF033607">
    <property type="protein sequence ID" value="AGV54594.1"/>
    <property type="molecule type" value="mRNA"/>
</dbReference>
<dbReference type="GO" id="GO:0016705">
    <property type="term" value="F:oxidoreductase activity, acting on paired donors, with incorporation or reduction of molecular oxygen"/>
    <property type="evidence" value="ECO:0007669"/>
    <property type="project" value="InterPro"/>
</dbReference>
<dbReference type="InterPro" id="IPR002401">
    <property type="entry name" value="Cyt_P450_E_grp-I"/>
</dbReference>
<keyword evidence="9 12" id="KW-0503">Monooxygenase</keyword>
<keyword evidence="10" id="KW-0472">Membrane</keyword>
<dbReference type="GO" id="GO:0005506">
    <property type="term" value="F:iron ion binding"/>
    <property type="evidence" value="ECO:0007669"/>
    <property type="project" value="InterPro"/>
</dbReference>
<dbReference type="PANTHER" id="PTHR24282">
    <property type="entry name" value="CYTOCHROME P450 FAMILY MEMBER"/>
    <property type="match status" value="1"/>
</dbReference>
<dbReference type="InterPro" id="IPR036396">
    <property type="entry name" value="Cyt_P450_sf"/>
</dbReference>
<evidence type="ECO:0000256" key="10">
    <source>
        <dbReference type="ARBA" id="ARBA00023136"/>
    </source>
</evidence>
<evidence type="ECO:0000256" key="9">
    <source>
        <dbReference type="ARBA" id="ARBA00023033"/>
    </source>
</evidence>
<comment type="similarity">
    <text evidence="2 12">Belongs to the cytochrome P450 family.</text>
</comment>
<dbReference type="SUPFAM" id="SSF48264">
    <property type="entry name" value="Cytochrome P450"/>
    <property type="match status" value="1"/>
</dbReference>